<dbReference type="NCBIfam" id="NF000355">
    <property type="entry name" value="ribo_prot_ABC_F"/>
    <property type="match status" value="1"/>
</dbReference>
<evidence type="ECO:0000313" key="5">
    <source>
        <dbReference type="Proteomes" id="UP001154312"/>
    </source>
</evidence>
<evidence type="ECO:0000256" key="1">
    <source>
        <dbReference type="ARBA" id="ARBA00022741"/>
    </source>
</evidence>
<dbReference type="InterPro" id="IPR003439">
    <property type="entry name" value="ABC_transporter-like_ATP-bd"/>
</dbReference>
<dbReference type="PROSITE" id="PS00211">
    <property type="entry name" value="ABC_TRANSPORTER_1"/>
    <property type="match status" value="1"/>
</dbReference>
<keyword evidence="1" id="KW-0547">Nucleotide-binding</keyword>
<protein>
    <submittedName>
        <fullName evidence="4">ABC-F type ribosomal protection protein</fullName>
    </submittedName>
</protein>
<dbReference type="InterPro" id="IPR027417">
    <property type="entry name" value="P-loop_NTPase"/>
</dbReference>
<dbReference type="CDD" id="cd03221">
    <property type="entry name" value="ABCF_EF-3"/>
    <property type="match status" value="2"/>
</dbReference>
<organism evidence="4 5">
    <name type="scientific">Pelotomaculum isophthalicicum JI</name>
    <dbReference type="NCBI Taxonomy" id="947010"/>
    <lineage>
        <taxon>Bacteria</taxon>
        <taxon>Bacillati</taxon>
        <taxon>Bacillota</taxon>
        <taxon>Clostridia</taxon>
        <taxon>Eubacteriales</taxon>
        <taxon>Desulfotomaculaceae</taxon>
        <taxon>Pelotomaculum</taxon>
    </lineage>
</organism>
<dbReference type="InterPro" id="IPR003593">
    <property type="entry name" value="AAA+_ATPase"/>
</dbReference>
<keyword evidence="2" id="KW-0067">ATP-binding</keyword>
<dbReference type="GO" id="GO:0005524">
    <property type="term" value="F:ATP binding"/>
    <property type="evidence" value="ECO:0007669"/>
    <property type="project" value="UniProtKB-KW"/>
</dbReference>
<reference evidence="4" key="1">
    <citation type="submission" date="2022-02" db="EMBL/GenBank/DDBJ databases">
        <authorList>
            <person name="Leng L."/>
        </authorList>
    </citation>
    <scope>NUCLEOTIDE SEQUENCE</scope>
    <source>
        <strain evidence="4">JI</strain>
    </source>
</reference>
<dbReference type="GO" id="GO:0016887">
    <property type="term" value="F:ATP hydrolysis activity"/>
    <property type="evidence" value="ECO:0007669"/>
    <property type="project" value="InterPro"/>
</dbReference>
<dbReference type="SUPFAM" id="SSF52540">
    <property type="entry name" value="P-loop containing nucleoside triphosphate hydrolases"/>
    <property type="match status" value="2"/>
</dbReference>
<dbReference type="Gene3D" id="3.40.50.300">
    <property type="entry name" value="P-loop containing nucleotide triphosphate hydrolases"/>
    <property type="match status" value="3"/>
</dbReference>
<gene>
    <name evidence="4" type="primary">abc-f</name>
    <name evidence="4" type="ORF">L7E55_07785</name>
</gene>
<evidence type="ECO:0000313" key="4">
    <source>
        <dbReference type="EMBL" id="MDF9408259.1"/>
    </source>
</evidence>
<dbReference type="EMBL" id="JAKOAV010000012">
    <property type="protein sequence ID" value="MDF9408259.1"/>
    <property type="molecule type" value="Genomic_DNA"/>
</dbReference>
<evidence type="ECO:0000259" key="3">
    <source>
        <dbReference type="PROSITE" id="PS50893"/>
    </source>
</evidence>
<dbReference type="InterPro" id="IPR051309">
    <property type="entry name" value="ABCF_ATPase"/>
</dbReference>
<dbReference type="AlphaFoldDB" id="A0A9X4JT70"/>
<dbReference type="InterPro" id="IPR017871">
    <property type="entry name" value="ABC_transporter-like_CS"/>
</dbReference>
<proteinExistence type="predicted"/>
<dbReference type="PANTHER" id="PTHR42855">
    <property type="entry name" value="ABC TRANSPORTER ATP-BINDING SUBUNIT"/>
    <property type="match status" value="1"/>
</dbReference>
<comment type="caution">
    <text evidence="4">The sequence shown here is derived from an EMBL/GenBank/DDBJ whole genome shotgun (WGS) entry which is preliminary data.</text>
</comment>
<accession>A0A9X4JT70</accession>
<name>A0A9X4JT70_9FIRM</name>
<dbReference type="PANTHER" id="PTHR42855:SF2">
    <property type="entry name" value="DRUG RESISTANCE ABC TRANSPORTER,ATP-BINDING PROTEIN"/>
    <property type="match status" value="1"/>
</dbReference>
<feature type="domain" description="ABC transporter" evidence="3">
    <location>
        <begin position="4"/>
        <end position="193"/>
    </location>
</feature>
<feature type="domain" description="ABC transporter" evidence="3">
    <location>
        <begin position="288"/>
        <end position="498"/>
    </location>
</feature>
<dbReference type="RefSeq" id="WP_277443561.1">
    <property type="nucleotide sequence ID" value="NZ_JAKOAV010000012.1"/>
</dbReference>
<dbReference type="PROSITE" id="PS50893">
    <property type="entry name" value="ABC_TRANSPORTER_2"/>
    <property type="match status" value="2"/>
</dbReference>
<keyword evidence="5" id="KW-1185">Reference proteome</keyword>
<evidence type="ECO:0000256" key="2">
    <source>
        <dbReference type="ARBA" id="ARBA00022840"/>
    </source>
</evidence>
<dbReference type="Pfam" id="PF00005">
    <property type="entry name" value="ABC_tran"/>
    <property type="match status" value="2"/>
</dbReference>
<dbReference type="SMART" id="SM00382">
    <property type="entry name" value="AAA"/>
    <property type="match status" value="2"/>
</dbReference>
<dbReference type="Proteomes" id="UP001154312">
    <property type="component" value="Unassembled WGS sequence"/>
</dbReference>
<sequence>MLVLHAYNTKKSYGDRVIVAFDDLRIYYGERIGIVGANGAGKTTLLNLLSGRLQPDEGSVEWYARLSYIEQEWNQGVTPNEKLAGEFMVSGITGNHASGGEKTKLRIAAGFDENAGILFADEPTANLDLEGIKVLEKKLANFRGALLLVSHDRELLDHLCDKIVEIQEAKLHVYKGNYSSYLCRREAAYKLQLFEYRQYVQEKKRLKETLAERRGKVKKVRKAPKRMGNSEARLHKRSSTEIQKKLNKTVKALETRLDKIEVKEKPASSPRVKITINQSAEPHAGIVAQGENINLYFGSRCIFEKACFTIPRGKKTALVGPNGSGKTTLANIIASGAPGVRLAPGLKTGYFRQDLAVDLDFQRTVLESAIQKSVLPEPMVRIILARLLFKGNDVYKKVSSLSGGEKVKLSLAKILVSDANFIIIDEPTNYLDVLSMEALESVLCDYEGTLLVISHDRKFLNNVANRVLFIEDSKIKSWEGRLKEYFDEPGIEPDIKEKETGEMVLRLKLAEIAGKIAGCKDEQERIRLDKEYALLLDKAKYLSSNTE</sequence>